<evidence type="ECO:0000313" key="1">
    <source>
        <dbReference type="EMBL" id="RMJ18718.1"/>
    </source>
</evidence>
<sequence>MLDYTTLHYSIWNDYCMMILIRTSIIERYFFNFSDMSQMLNKHSKHGRIHRATKIDEMFRCMILEAK</sequence>
<protein>
    <submittedName>
        <fullName evidence="1">Uncharacterized protein</fullName>
    </submittedName>
</protein>
<dbReference type="Proteomes" id="UP000277212">
    <property type="component" value="Unassembled WGS sequence"/>
</dbReference>
<comment type="caution">
    <text evidence="1">The sequence shown here is derived from an EMBL/GenBank/DDBJ whole genome shotgun (WGS) entry which is preliminary data.</text>
</comment>
<name>A0A3M2SMG5_9HYPO</name>
<proteinExistence type="predicted"/>
<dbReference type="EMBL" id="NKUJ01000016">
    <property type="protein sequence ID" value="RMJ18718.1"/>
    <property type="molecule type" value="Genomic_DNA"/>
</dbReference>
<accession>A0A3M2SMG5</accession>
<organism evidence="1 2">
    <name type="scientific">Fusarium kuroshium</name>
    <dbReference type="NCBI Taxonomy" id="2010991"/>
    <lineage>
        <taxon>Eukaryota</taxon>
        <taxon>Fungi</taxon>
        <taxon>Dikarya</taxon>
        <taxon>Ascomycota</taxon>
        <taxon>Pezizomycotina</taxon>
        <taxon>Sordariomycetes</taxon>
        <taxon>Hypocreomycetidae</taxon>
        <taxon>Hypocreales</taxon>
        <taxon>Nectriaceae</taxon>
        <taxon>Fusarium</taxon>
        <taxon>Fusarium solani species complex</taxon>
    </lineage>
</organism>
<dbReference type="AlphaFoldDB" id="A0A3M2SMG5"/>
<keyword evidence="2" id="KW-1185">Reference proteome</keyword>
<reference evidence="1 2" key="1">
    <citation type="submission" date="2017-06" db="EMBL/GenBank/DDBJ databases">
        <title>Comparative genomic analysis of Ambrosia Fusariam Clade fungi.</title>
        <authorList>
            <person name="Stajich J.E."/>
            <person name="Carrillo J."/>
            <person name="Kijimoto T."/>
            <person name="Eskalen A."/>
            <person name="O'Donnell K."/>
            <person name="Kasson M."/>
        </authorList>
    </citation>
    <scope>NUCLEOTIDE SEQUENCE [LARGE SCALE GENOMIC DNA]</scope>
    <source>
        <strain evidence="1">UCR3666</strain>
    </source>
</reference>
<gene>
    <name evidence="1" type="ORF">CDV36_001645</name>
</gene>
<evidence type="ECO:0000313" key="2">
    <source>
        <dbReference type="Proteomes" id="UP000277212"/>
    </source>
</evidence>